<dbReference type="EMBL" id="CABVLY010000009">
    <property type="protein sequence ID" value="VVU50089.1"/>
    <property type="molecule type" value="Genomic_DNA"/>
</dbReference>
<dbReference type="InterPro" id="IPR009097">
    <property type="entry name" value="Cyclic_Pdiesterase"/>
</dbReference>
<reference evidence="3 4" key="1">
    <citation type="submission" date="2019-09" db="EMBL/GenBank/DDBJ databases">
        <authorList>
            <person name="Depoorter E."/>
        </authorList>
    </citation>
    <scope>NUCLEOTIDE SEQUENCE [LARGE SCALE GENOMIC DNA]</scope>
    <source>
        <strain evidence="3">LMG 20980</strain>
    </source>
</reference>
<dbReference type="GO" id="GO:0004113">
    <property type="term" value="F:2',3'-cyclic-nucleotide 3'-phosphodiesterase activity"/>
    <property type="evidence" value="ECO:0007669"/>
    <property type="project" value="InterPro"/>
</dbReference>
<evidence type="ECO:0000313" key="5">
    <source>
        <dbReference type="Proteomes" id="UP000755577"/>
    </source>
</evidence>
<gene>
    <name evidence="2" type="primary">thpR</name>
    <name evidence="3" type="ORF">BAN20980_02799</name>
    <name evidence="2" type="ORF">JQK92_01005</name>
</gene>
<dbReference type="GeneID" id="56500840"/>
<keyword evidence="1" id="KW-0378">Hydrolase</keyword>
<dbReference type="AlphaFoldDB" id="A0A6P2G9Y2"/>
<dbReference type="GO" id="GO:0008664">
    <property type="term" value="F:RNA 2',3'-cyclic 3'-phosphodiesterase activity"/>
    <property type="evidence" value="ECO:0007669"/>
    <property type="project" value="InterPro"/>
</dbReference>
<dbReference type="Proteomes" id="UP000494201">
    <property type="component" value="Unassembled WGS sequence"/>
</dbReference>
<dbReference type="Pfam" id="PF13563">
    <property type="entry name" value="2_5_RNA_ligase2"/>
    <property type="match status" value="1"/>
</dbReference>
<keyword evidence="3" id="KW-0436">Ligase</keyword>
<dbReference type="Gene3D" id="3.90.1140.10">
    <property type="entry name" value="Cyclic phosphodiesterase"/>
    <property type="match status" value="1"/>
</dbReference>
<dbReference type="PANTHER" id="PTHR35561:SF1">
    <property type="entry name" value="RNA 2',3'-CYCLIC PHOSPHODIESTERASE"/>
    <property type="match status" value="1"/>
</dbReference>
<protein>
    <submittedName>
        <fullName evidence="3">2'-5' RNA ligase</fullName>
    </submittedName>
    <submittedName>
        <fullName evidence="2">RNA 2',3'-cyclic phosphodiesterase</fullName>
    </submittedName>
</protein>
<evidence type="ECO:0000313" key="2">
    <source>
        <dbReference type="EMBL" id="MBM2765001.1"/>
    </source>
</evidence>
<dbReference type="GO" id="GO:0016874">
    <property type="term" value="F:ligase activity"/>
    <property type="evidence" value="ECO:0007669"/>
    <property type="project" value="UniProtKB-KW"/>
</dbReference>
<keyword evidence="5" id="KW-1185">Reference proteome</keyword>
<name>A0A6P2G9Y2_9BURK</name>
<evidence type="ECO:0000313" key="3">
    <source>
        <dbReference type="EMBL" id="VVU50089.1"/>
    </source>
</evidence>
<dbReference type="Proteomes" id="UP000755577">
    <property type="component" value="Unassembled WGS sequence"/>
</dbReference>
<dbReference type="NCBIfam" id="TIGR02258">
    <property type="entry name" value="2_5_ligase"/>
    <property type="match status" value="1"/>
</dbReference>
<accession>A0A6P2G9Y2</accession>
<evidence type="ECO:0000256" key="1">
    <source>
        <dbReference type="ARBA" id="ARBA00022801"/>
    </source>
</evidence>
<sequence length="195" mass="21903">MTQLTLPGIEAGRLEHHLFFAVKPDPDTAARIADQAGRLQAEVPVEGRLQDADRFHITLQSLGPFMQVPSGVAARACLAAQRIHVAPFDVTFDRILSFKGRPGNFPWVLTPEIAPGALTAFHQKLVDALNWAGFRASGRHFTPHVTLLYSEHRFRPREIAPITWRVREFVLIDSWFGKTHHEIKGCWPLSDDGLQ</sequence>
<dbReference type="InterPro" id="IPR004175">
    <property type="entry name" value="RNA_CPDase"/>
</dbReference>
<dbReference type="EMBL" id="JAFCIQ010000001">
    <property type="protein sequence ID" value="MBM2765001.1"/>
    <property type="molecule type" value="Genomic_DNA"/>
</dbReference>
<proteinExistence type="predicted"/>
<organism evidence="3 4">
    <name type="scientific">Burkholderia anthina</name>
    <dbReference type="NCBI Taxonomy" id="179879"/>
    <lineage>
        <taxon>Bacteria</taxon>
        <taxon>Pseudomonadati</taxon>
        <taxon>Pseudomonadota</taxon>
        <taxon>Betaproteobacteria</taxon>
        <taxon>Burkholderiales</taxon>
        <taxon>Burkholderiaceae</taxon>
        <taxon>Burkholderia</taxon>
        <taxon>Burkholderia cepacia complex</taxon>
    </lineage>
</organism>
<evidence type="ECO:0000313" key="4">
    <source>
        <dbReference type="Proteomes" id="UP000494201"/>
    </source>
</evidence>
<dbReference type="SUPFAM" id="SSF55144">
    <property type="entry name" value="LigT-like"/>
    <property type="match status" value="1"/>
</dbReference>
<dbReference type="RefSeq" id="WP_096503261.1">
    <property type="nucleotide sequence ID" value="NZ_CABVLY010000009.1"/>
</dbReference>
<reference evidence="2 5" key="2">
    <citation type="submission" date="2021-02" db="EMBL/GenBank/DDBJ databases">
        <title>Draft genome of the type strains Burkholderia anthina DSM16086.</title>
        <authorList>
            <person name="Hertel R."/>
            <person name="Meissner J."/>
            <person name="Poehlein A."/>
            <person name="Daniel R."/>
            <person name="Commichau F.M."/>
        </authorList>
    </citation>
    <scope>NUCLEOTIDE SEQUENCE [LARGE SCALE GENOMIC DNA]</scope>
    <source>
        <strain evidence="2 5">DSM 16086</strain>
    </source>
</reference>
<dbReference type="PANTHER" id="PTHR35561">
    <property type="entry name" value="RNA 2',3'-CYCLIC PHOSPHODIESTERASE"/>
    <property type="match status" value="1"/>
</dbReference>